<proteinExistence type="predicted"/>
<name>A0A4Z2HSQ1_9TELE</name>
<dbReference type="AlphaFoldDB" id="A0A4Z2HSQ1"/>
<reference evidence="1 2" key="1">
    <citation type="submission" date="2019-03" db="EMBL/GenBank/DDBJ databases">
        <title>First draft genome of Liparis tanakae, snailfish: a comprehensive survey of snailfish specific genes.</title>
        <authorList>
            <person name="Kim W."/>
            <person name="Song I."/>
            <person name="Jeong J.-H."/>
            <person name="Kim D."/>
            <person name="Kim S."/>
            <person name="Ryu S."/>
            <person name="Song J.Y."/>
            <person name="Lee S.K."/>
        </authorList>
    </citation>
    <scope>NUCLEOTIDE SEQUENCE [LARGE SCALE GENOMIC DNA]</scope>
    <source>
        <tissue evidence="1">Muscle</tissue>
    </source>
</reference>
<dbReference type="EMBL" id="SRLO01000184">
    <property type="protein sequence ID" value="TNN68788.1"/>
    <property type="molecule type" value="Genomic_DNA"/>
</dbReference>
<dbReference type="Proteomes" id="UP000314294">
    <property type="component" value="Unassembled WGS sequence"/>
</dbReference>
<gene>
    <name evidence="1" type="ORF">EYF80_020976</name>
</gene>
<accession>A0A4Z2HSQ1</accession>
<protein>
    <submittedName>
        <fullName evidence="1">Uncharacterized protein</fullName>
    </submittedName>
</protein>
<sequence length="124" mass="13325">MLVMGGGGSAVVGLKGSINRLVQGVGSERPAARYDDGVMEVRNSDRFGGGGGILELQKIAEIHSKPHPVTLRLRQFTALGQMTTRLQQTECVQGRRLIKMSDKCRGGNFTNGGGRSWKTLVPSE</sequence>
<evidence type="ECO:0000313" key="2">
    <source>
        <dbReference type="Proteomes" id="UP000314294"/>
    </source>
</evidence>
<organism evidence="1 2">
    <name type="scientific">Liparis tanakae</name>
    <name type="common">Tanaka's snailfish</name>
    <dbReference type="NCBI Taxonomy" id="230148"/>
    <lineage>
        <taxon>Eukaryota</taxon>
        <taxon>Metazoa</taxon>
        <taxon>Chordata</taxon>
        <taxon>Craniata</taxon>
        <taxon>Vertebrata</taxon>
        <taxon>Euteleostomi</taxon>
        <taxon>Actinopterygii</taxon>
        <taxon>Neopterygii</taxon>
        <taxon>Teleostei</taxon>
        <taxon>Neoteleostei</taxon>
        <taxon>Acanthomorphata</taxon>
        <taxon>Eupercaria</taxon>
        <taxon>Perciformes</taxon>
        <taxon>Cottioidei</taxon>
        <taxon>Cottales</taxon>
        <taxon>Liparidae</taxon>
        <taxon>Liparis</taxon>
    </lineage>
</organism>
<comment type="caution">
    <text evidence="1">The sequence shown here is derived from an EMBL/GenBank/DDBJ whole genome shotgun (WGS) entry which is preliminary data.</text>
</comment>
<keyword evidence="2" id="KW-1185">Reference proteome</keyword>
<evidence type="ECO:0000313" key="1">
    <source>
        <dbReference type="EMBL" id="TNN68788.1"/>
    </source>
</evidence>